<reference evidence="1 2" key="1">
    <citation type="submission" date="2017-11" db="EMBL/GenBank/DDBJ databases">
        <title>Genomic Encyclopedia of Type Strains, Phase III (KMG-III): the genomes of soil and plant-associated and newly described type strains.</title>
        <authorList>
            <person name="Whitman W."/>
        </authorList>
    </citation>
    <scope>NUCLEOTIDE SEQUENCE [LARGE SCALE GENOMIC DNA]</scope>
    <source>
        <strain evidence="1 2">UB-Domo-W1</strain>
    </source>
</reference>
<keyword evidence="2" id="KW-1185">Reference proteome</keyword>
<proteinExistence type="predicted"/>
<protein>
    <submittedName>
        <fullName evidence="1">Uncharacterized protein</fullName>
    </submittedName>
</protein>
<dbReference type="Proteomes" id="UP000229366">
    <property type="component" value="Unassembled WGS sequence"/>
</dbReference>
<dbReference type="EMBL" id="PGTX01000001">
    <property type="protein sequence ID" value="PJI83080.1"/>
    <property type="molecule type" value="Genomic_DNA"/>
</dbReference>
<evidence type="ECO:0000313" key="1">
    <source>
        <dbReference type="EMBL" id="PJI83080.1"/>
    </source>
</evidence>
<dbReference type="AlphaFoldDB" id="A0A2M8VYZ3"/>
<gene>
    <name evidence="1" type="ORF">B0G85_0471</name>
</gene>
<comment type="caution">
    <text evidence="1">The sequence shown here is derived from an EMBL/GenBank/DDBJ whole genome shotgun (WGS) entry which is preliminary data.</text>
</comment>
<sequence length="60" mass="7073">MLKNKGSEFTDKEILEGLNHTNQTLIRHNLPLMTLEQYMESLANPVSEEILPRYLYRPNK</sequence>
<evidence type="ECO:0000313" key="2">
    <source>
        <dbReference type="Proteomes" id="UP000229366"/>
    </source>
</evidence>
<organism evidence="1 2">
    <name type="scientific">Polynucleobacter brandtiae</name>
    <dbReference type="NCBI Taxonomy" id="1938816"/>
    <lineage>
        <taxon>Bacteria</taxon>
        <taxon>Pseudomonadati</taxon>
        <taxon>Pseudomonadota</taxon>
        <taxon>Betaproteobacteria</taxon>
        <taxon>Burkholderiales</taxon>
        <taxon>Burkholderiaceae</taxon>
        <taxon>Polynucleobacter</taxon>
    </lineage>
</organism>
<name>A0A2M8VYZ3_9BURK</name>
<accession>A0A2M8VYZ3</accession>